<evidence type="ECO:0000256" key="7">
    <source>
        <dbReference type="ARBA" id="ARBA00025911"/>
    </source>
</evidence>
<comment type="function">
    <text evidence="8">Component of the sequence-specific heterotrimeric transcription factor (NF-Y) which specifically recognizes a 5'-CCAAT-3' box motif found in the promoters of its target genes.</text>
</comment>
<evidence type="ECO:0000256" key="2">
    <source>
        <dbReference type="ARBA" id="ARBA00023015"/>
    </source>
</evidence>
<comment type="caution">
    <text evidence="10">The sequence shown here is derived from an EMBL/GenBank/DDBJ whole genome shotgun (WGS) entry which is preliminary data.</text>
</comment>
<dbReference type="InterPro" id="IPR001289">
    <property type="entry name" value="NFYA"/>
</dbReference>
<dbReference type="GO" id="GO:0003677">
    <property type="term" value="F:DNA binding"/>
    <property type="evidence" value="ECO:0007669"/>
    <property type="project" value="UniProtKB-KW"/>
</dbReference>
<evidence type="ECO:0000256" key="6">
    <source>
        <dbReference type="ARBA" id="ARBA00023242"/>
    </source>
</evidence>
<evidence type="ECO:0000313" key="11">
    <source>
        <dbReference type="Proteomes" id="UP001165190"/>
    </source>
</evidence>
<comment type="similarity">
    <text evidence="8">Belongs to the NFYA/HAP2 subunit family.</text>
</comment>
<keyword evidence="11" id="KW-1185">Reference proteome</keyword>
<evidence type="ECO:0000256" key="3">
    <source>
        <dbReference type="ARBA" id="ARBA00023125"/>
    </source>
</evidence>
<gene>
    <name evidence="10" type="ORF">HRI_003160300</name>
</gene>
<dbReference type="GO" id="GO:0003700">
    <property type="term" value="F:DNA-binding transcription factor activity"/>
    <property type="evidence" value="ECO:0007669"/>
    <property type="project" value="UniProtKB-UniRule"/>
</dbReference>
<evidence type="ECO:0000256" key="4">
    <source>
        <dbReference type="ARBA" id="ARBA00023159"/>
    </source>
</evidence>
<keyword evidence="6 8" id="KW-0539">Nucleus</keyword>
<sequence length="249" mass="27581">MSQHRLERLIDFIAERVRVDNSQCNSSESGGDESCGKDIEGHMNSVFLLSNHNTLLSPFYPNYNHSTAFSQYPCVDACFSGLFTSHGQHAITQVTGATPKRIPLPLDVAEDEPVYVNAKQYHGILRRRQHRAKLEMQNKLVKSRKPYLHESRHLHALNRVRGSGGRFLSKKLQQPEPTSKNSHCILDRKNRSELNSCRLHTVGHGGSSTSCSDISSISNNDGDPVAITGIPSRVGNTCNGSRNRAPAVP</sequence>
<dbReference type="OrthoDB" id="1097733at2759"/>
<dbReference type="SMART" id="SM00521">
    <property type="entry name" value="CBF"/>
    <property type="match status" value="1"/>
</dbReference>
<comment type="subunit">
    <text evidence="7">Heterotrimeric transcription factor composed of three components, NF-YA, NF-YB and NF-YC. NF-YB and NF-YC must interact and dimerize for NF-YA association and DNA binding.</text>
</comment>
<dbReference type="PRINTS" id="PR00616">
    <property type="entry name" value="CCAATSUBUNTB"/>
</dbReference>
<dbReference type="PROSITE" id="PS51152">
    <property type="entry name" value="NFYA_HAP2_2"/>
    <property type="match status" value="1"/>
</dbReference>
<dbReference type="EMBL" id="BSYR01000026">
    <property type="protein sequence ID" value="GMI94911.1"/>
    <property type="molecule type" value="Genomic_DNA"/>
</dbReference>
<evidence type="ECO:0000256" key="9">
    <source>
        <dbReference type="SAM" id="MobiDB-lite"/>
    </source>
</evidence>
<proteinExistence type="inferred from homology"/>
<dbReference type="GO" id="GO:0016602">
    <property type="term" value="C:CCAAT-binding factor complex"/>
    <property type="evidence" value="ECO:0007669"/>
    <property type="project" value="InterPro"/>
</dbReference>
<keyword evidence="3 8" id="KW-0238">DNA-binding</keyword>
<accession>A0A9W7MBT7</accession>
<name>A0A9W7MBT7_HIBTR</name>
<organism evidence="10 11">
    <name type="scientific">Hibiscus trionum</name>
    <name type="common">Flower of an hour</name>
    <dbReference type="NCBI Taxonomy" id="183268"/>
    <lineage>
        <taxon>Eukaryota</taxon>
        <taxon>Viridiplantae</taxon>
        <taxon>Streptophyta</taxon>
        <taxon>Embryophyta</taxon>
        <taxon>Tracheophyta</taxon>
        <taxon>Spermatophyta</taxon>
        <taxon>Magnoliopsida</taxon>
        <taxon>eudicotyledons</taxon>
        <taxon>Gunneridae</taxon>
        <taxon>Pentapetalae</taxon>
        <taxon>rosids</taxon>
        <taxon>malvids</taxon>
        <taxon>Malvales</taxon>
        <taxon>Malvaceae</taxon>
        <taxon>Malvoideae</taxon>
        <taxon>Hibiscus</taxon>
    </lineage>
</organism>
<dbReference type="InterPro" id="IPR018362">
    <property type="entry name" value="CCAAT-binding_factor_CS"/>
</dbReference>
<evidence type="ECO:0000256" key="8">
    <source>
        <dbReference type="RuleBase" id="RU367155"/>
    </source>
</evidence>
<dbReference type="Pfam" id="PF02045">
    <property type="entry name" value="CBFB_NFYA"/>
    <property type="match status" value="1"/>
</dbReference>
<evidence type="ECO:0000256" key="1">
    <source>
        <dbReference type="ARBA" id="ARBA00004123"/>
    </source>
</evidence>
<dbReference type="AlphaFoldDB" id="A0A9W7MBT7"/>
<dbReference type="Gene3D" id="6.10.250.2430">
    <property type="match status" value="1"/>
</dbReference>
<evidence type="ECO:0000256" key="5">
    <source>
        <dbReference type="ARBA" id="ARBA00023163"/>
    </source>
</evidence>
<feature type="region of interest" description="Disordered" evidence="9">
    <location>
        <begin position="229"/>
        <end position="249"/>
    </location>
</feature>
<comment type="subcellular location">
    <subcellularLocation>
        <location evidence="1 8">Nucleus</location>
    </subcellularLocation>
</comment>
<reference evidence="10" key="1">
    <citation type="submission" date="2023-05" db="EMBL/GenBank/DDBJ databases">
        <title>Genome and transcriptome analyses reveal genes involved in the formation of fine ridges on petal epidermal cells in Hibiscus trionum.</title>
        <authorList>
            <person name="Koshimizu S."/>
            <person name="Masuda S."/>
            <person name="Ishii T."/>
            <person name="Shirasu K."/>
            <person name="Hoshino A."/>
            <person name="Arita M."/>
        </authorList>
    </citation>
    <scope>NUCLEOTIDE SEQUENCE</scope>
    <source>
        <strain evidence="10">Hamamatsu line</strain>
    </source>
</reference>
<dbReference type="PROSITE" id="PS00686">
    <property type="entry name" value="NFYA_HAP2_1"/>
    <property type="match status" value="1"/>
</dbReference>
<protein>
    <recommendedName>
        <fullName evidence="8">Nuclear transcription factor Y subunit</fullName>
    </recommendedName>
</protein>
<keyword evidence="2 8" id="KW-0805">Transcription regulation</keyword>
<keyword evidence="4" id="KW-0010">Activator</keyword>
<keyword evidence="5 8" id="KW-0804">Transcription</keyword>
<dbReference type="PANTHER" id="PTHR12632">
    <property type="entry name" value="TRANSCRIPTION FACTOR NF-Y ALPHA-RELATED"/>
    <property type="match status" value="1"/>
</dbReference>
<evidence type="ECO:0000313" key="10">
    <source>
        <dbReference type="EMBL" id="GMI94911.1"/>
    </source>
</evidence>
<dbReference type="Proteomes" id="UP001165190">
    <property type="component" value="Unassembled WGS sequence"/>
</dbReference>